<gene>
    <name evidence="1" type="ORF">FGD71_011650</name>
</gene>
<dbReference type="Proteomes" id="UP000317378">
    <property type="component" value="Unassembled WGS sequence"/>
</dbReference>
<dbReference type="OrthoDB" id="9182826at2"/>
<evidence type="ECO:0000313" key="2">
    <source>
        <dbReference type="Proteomes" id="UP000317378"/>
    </source>
</evidence>
<name>A0A505DBY7_9ACTN</name>
<keyword evidence="2" id="KW-1185">Reference proteome</keyword>
<protein>
    <submittedName>
        <fullName evidence="1">Uncharacterized protein</fullName>
    </submittedName>
</protein>
<dbReference type="RefSeq" id="WP_119100328.1">
    <property type="nucleotide sequence ID" value="NZ_QXMJ01000101.1"/>
</dbReference>
<dbReference type="AlphaFoldDB" id="A0A505DBY7"/>
<proteinExistence type="predicted"/>
<sequence>MSRETRSWVWHKGYFRTVTHEEPSAAHLLDRHCFYDPSSEWYVDENDLLIPERPAQPSERALRRMAKERAAEERLAGG</sequence>
<organism evidence="1 2">
    <name type="scientific">Streptomyces sporangiiformans</name>
    <dbReference type="NCBI Taxonomy" id="2315329"/>
    <lineage>
        <taxon>Bacteria</taxon>
        <taxon>Bacillati</taxon>
        <taxon>Actinomycetota</taxon>
        <taxon>Actinomycetes</taxon>
        <taxon>Kitasatosporales</taxon>
        <taxon>Streptomycetaceae</taxon>
        <taxon>Streptomyces</taxon>
    </lineage>
</organism>
<accession>A0A505DBY7</accession>
<reference evidence="1 2" key="1">
    <citation type="submission" date="2019-06" db="EMBL/GenBank/DDBJ databases">
        <title>Streptomyces sporangiiformans sp. nov., a novel actinomycete isolated from soil in Mount Song.</title>
        <authorList>
            <person name="Han L."/>
        </authorList>
    </citation>
    <scope>NUCLEOTIDE SEQUENCE [LARGE SCALE GENOMIC DNA]</scope>
    <source>
        <strain evidence="1 2">NEAU-SSA 1</strain>
    </source>
</reference>
<comment type="caution">
    <text evidence="1">The sequence shown here is derived from an EMBL/GenBank/DDBJ whole genome shotgun (WGS) entry which is preliminary data.</text>
</comment>
<evidence type="ECO:0000313" key="1">
    <source>
        <dbReference type="EMBL" id="TPQ22043.1"/>
    </source>
</evidence>
<dbReference type="EMBL" id="VCHX02000101">
    <property type="protein sequence ID" value="TPQ22043.1"/>
    <property type="molecule type" value="Genomic_DNA"/>
</dbReference>